<reference evidence="14" key="2">
    <citation type="submission" date="2017-02" db="EMBL/GenBank/DDBJ databases">
        <title>Sunflower complete genome.</title>
        <authorList>
            <person name="Langlade N."/>
            <person name="Munos S."/>
        </authorList>
    </citation>
    <scope>NUCLEOTIDE SEQUENCE [LARGE SCALE GENOMIC DNA]</scope>
    <source>
        <tissue evidence="14">Leaves</tissue>
    </source>
</reference>
<feature type="region of interest" description="Disordered" evidence="10">
    <location>
        <begin position="75"/>
        <end position="104"/>
    </location>
</feature>
<dbReference type="Gene3D" id="3.30.200.20">
    <property type="entry name" value="Phosphorylase Kinase, domain 1"/>
    <property type="match status" value="1"/>
</dbReference>
<dbReference type="Proteomes" id="UP000215914">
    <property type="component" value="Chromosome 14"/>
</dbReference>
<dbReference type="GO" id="GO:0016020">
    <property type="term" value="C:membrane"/>
    <property type="evidence" value="ECO:0007669"/>
    <property type="project" value="UniProtKB-SubCell"/>
</dbReference>
<dbReference type="InterPro" id="IPR001245">
    <property type="entry name" value="Ser-Thr/Tyr_kinase_cat_dom"/>
</dbReference>
<dbReference type="GO" id="GO:0005524">
    <property type="term" value="F:ATP binding"/>
    <property type="evidence" value="ECO:0007669"/>
    <property type="project" value="InterPro"/>
</dbReference>
<evidence type="ECO:0000256" key="6">
    <source>
        <dbReference type="ARBA" id="ARBA00022989"/>
    </source>
</evidence>
<evidence type="ECO:0000256" key="2">
    <source>
        <dbReference type="ARBA" id="ARBA00022614"/>
    </source>
</evidence>
<feature type="domain" description="Protein kinase" evidence="12">
    <location>
        <begin position="218"/>
        <end position="321"/>
    </location>
</feature>
<evidence type="ECO:0000256" key="9">
    <source>
        <dbReference type="ARBA" id="ARBA00023180"/>
    </source>
</evidence>
<evidence type="ECO:0000256" key="1">
    <source>
        <dbReference type="ARBA" id="ARBA00004167"/>
    </source>
</evidence>
<reference evidence="13 15" key="1">
    <citation type="journal article" date="2017" name="Nature">
        <title>The sunflower genome provides insights into oil metabolism, flowering and Asterid evolution.</title>
        <authorList>
            <person name="Badouin H."/>
            <person name="Gouzy J."/>
            <person name="Grassa C.J."/>
            <person name="Murat F."/>
            <person name="Staton S.E."/>
            <person name="Cottret L."/>
            <person name="Lelandais-Briere C."/>
            <person name="Owens G.L."/>
            <person name="Carrere S."/>
            <person name="Mayjonade B."/>
            <person name="Legrand L."/>
            <person name="Gill N."/>
            <person name="Kane N.C."/>
            <person name="Bowers J.E."/>
            <person name="Hubner S."/>
            <person name="Bellec A."/>
            <person name="Berard A."/>
            <person name="Berges H."/>
            <person name="Blanchet N."/>
            <person name="Boniface M.C."/>
            <person name="Brunel D."/>
            <person name="Catrice O."/>
            <person name="Chaidir N."/>
            <person name="Claudel C."/>
            <person name="Donnadieu C."/>
            <person name="Faraut T."/>
            <person name="Fievet G."/>
            <person name="Helmstetter N."/>
            <person name="King M."/>
            <person name="Knapp S.J."/>
            <person name="Lai Z."/>
            <person name="Le Paslier M.C."/>
            <person name="Lippi Y."/>
            <person name="Lorenzon L."/>
            <person name="Mandel J.R."/>
            <person name="Marage G."/>
            <person name="Marchand G."/>
            <person name="Marquand E."/>
            <person name="Bret-Mestries E."/>
            <person name="Morien E."/>
            <person name="Nambeesan S."/>
            <person name="Nguyen T."/>
            <person name="Pegot-Espagnet P."/>
            <person name="Pouilly N."/>
            <person name="Raftis F."/>
            <person name="Sallet E."/>
            <person name="Schiex T."/>
            <person name="Thomas J."/>
            <person name="Vandecasteele C."/>
            <person name="Vares D."/>
            <person name="Vear F."/>
            <person name="Vautrin S."/>
            <person name="Crespi M."/>
            <person name="Mangin B."/>
            <person name="Burke J.M."/>
            <person name="Salse J."/>
            <person name="Munos S."/>
            <person name="Vincourt P."/>
            <person name="Rieseberg L.H."/>
            <person name="Langlade N.B."/>
        </authorList>
    </citation>
    <scope>NUCLEOTIDE SEQUENCE [LARGE SCALE GENOMIC DNA]</scope>
    <source>
        <strain evidence="15">cv. SF193</strain>
        <tissue evidence="13">Leaves</tissue>
    </source>
</reference>
<dbReference type="InterPro" id="IPR052422">
    <property type="entry name" value="Auxin_Ser/Thr_Kinase"/>
</dbReference>
<keyword evidence="2" id="KW-0433">Leucine-rich repeat</keyword>
<evidence type="ECO:0000256" key="8">
    <source>
        <dbReference type="ARBA" id="ARBA00023170"/>
    </source>
</evidence>
<protein>
    <submittedName>
        <fullName evidence="14">Putative concanavalin A-like lectin/glucanase domain-containing protein</fullName>
    </submittedName>
</protein>
<dbReference type="InterPro" id="IPR011009">
    <property type="entry name" value="Kinase-like_dom_sf"/>
</dbReference>
<keyword evidence="5" id="KW-0677">Repeat</keyword>
<evidence type="ECO:0000313" key="14">
    <source>
        <dbReference type="EMBL" id="OTF97389.1"/>
    </source>
</evidence>
<dbReference type="PROSITE" id="PS50011">
    <property type="entry name" value="PROTEIN_KINASE_DOM"/>
    <property type="match status" value="1"/>
</dbReference>
<dbReference type="GO" id="GO:0030246">
    <property type="term" value="F:carbohydrate binding"/>
    <property type="evidence" value="ECO:0007669"/>
    <property type="project" value="UniProtKB-KW"/>
</dbReference>
<keyword evidence="9" id="KW-0325">Glycoprotein</keyword>
<dbReference type="Gramene" id="mRNA:HanXRQr2_Chr14g0630671">
    <property type="protein sequence ID" value="CDS:HanXRQr2_Chr14g0630671.1"/>
    <property type="gene ID" value="HanXRQr2_Chr14g0630671"/>
</dbReference>
<sequence length="321" mass="35289">MVCYHRHKCTLILTITLIYTFLISIIFSTTDPNILNQLRKGLDLSNNNFSPPQPKYNPSMKLVLSGNPLFQSNSLKIPPKPSSPSGSQPDSSSQLSPGITPSTGDSGIGVVPAIQLKKKPNVVTSLTPVVAFAGLALLIVPLGLYLCKLKKANSSEPPSSLIIHPLDLFNSDNTVRISVAKDTQMLACVGSGSSESPVIKSGNMIISVQVLKKRDQNFAKESELGHGGFGVIYKGQVDHGTKIAVERMESGVIYNKALDEYESEISVLTKVRHRHLVLLLGYSTQGLKRILVYEYMPPGELSRHLFHWKNFKLEPLSWKRK</sequence>
<organism evidence="14 15">
    <name type="scientific">Helianthus annuus</name>
    <name type="common">Common sunflower</name>
    <dbReference type="NCBI Taxonomy" id="4232"/>
    <lineage>
        <taxon>Eukaryota</taxon>
        <taxon>Viridiplantae</taxon>
        <taxon>Streptophyta</taxon>
        <taxon>Embryophyta</taxon>
        <taxon>Tracheophyta</taxon>
        <taxon>Spermatophyta</taxon>
        <taxon>Magnoliopsida</taxon>
        <taxon>eudicotyledons</taxon>
        <taxon>Gunneridae</taxon>
        <taxon>Pentapetalae</taxon>
        <taxon>asterids</taxon>
        <taxon>campanulids</taxon>
        <taxon>Asterales</taxon>
        <taxon>Asteraceae</taxon>
        <taxon>Asteroideae</taxon>
        <taxon>Heliantheae alliance</taxon>
        <taxon>Heliantheae</taxon>
        <taxon>Helianthus</taxon>
    </lineage>
</organism>
<evidence type="ECO:0000256" key="5">
    <source>
        <dbReference type="ARBA" id="ARBA00022737"/>
    </source>
</evidence>
<evidence type="ECO:0000256" key="10">
    <source>
        <dbReference type="SAM" id="MobiDB-lite"/>
    </source>
</evidence>
<gene>
    <name evidence="14" type="ORF">HannXRQ_Chr14g0434071</name>
    <name evidence="13" type="ORF">HanXRQr2_Chr14g0630671</name>
</gene>
<feature type="transmembrane region" description="Helical" evidence="11">
    <location>
        <begin position="126"/>
        <end position="147"/>
    </location>
</feature>
<name>A0A251SEU5_HELAN</name>
<keyword evidence="3 11" id="KW-0812">Transmembrane</keyword>
<evidence type="ECO:0000256" key="11">
    <source>
        <dbReference type="SAM" id="Phobius"/>
    </source>
</evidence>
<keyword evidence="8" id="KW-0675">Receptor</keyword>
<keyword evidence="6 11" id="KW-1133">Transmembrane helix</keyword>
<dbReference type="PANTHER" id="PTHR47986:SF13">
    <property type="entry name" value="RECEPTOR PROTEIN KINASE TMK1-LIKE"/>
    <property type="match status" value="1"/>
</dbReference>
<keyword evidence="7 11" id="KW-0472">Membrane</keyword>
<feature type="transmembrane region" description="Helical" evidence="11">
    <location>
        <begin position="12"/>
        <end position="30"/>
    </location>
</feature>
<evidence type="ECO:0000256" key="4">
    <source>
        <dbReference type="ARBA" id="ARBA00022729"/>
    </source>
</evidence>
<comment type="subcellular location">
    <subcellularLocation>
        <location evidence="1">Membrane</location>
        <topology evidence="1">Single-pass membrane protein</topology>
    </subcellularLocation>
</comment>
<proteinExistence type="predicted"/>
<dbReference type="EMBL" id="MNCJ02000329">
    <property type="protein sequence ID" value="KAF5767951.1"/>
    <property type="molecule type" value="Genomic_DNA"/>
</dbReference>
<keyword evidence="14" id="KW-0430">Lectin</keyword>
<dbReference type="PANTHER" id="PTHR47986">
    <property type="entry name" value="OSJNBA0070M12.3 PROTEIN"/>
    <property type="match status" value="1"/>
</dbReference>
<keyword evidence="15" id="KW-1185">Reference proteome</keyword>
<reference evidence="13" key="3">
    <citation type="submission" date="2020-06" db="EMBL/GenBank/DDBJ databases">
        <title>Helianthus annuus Genome sequencing and assembly Release 2.</title>
        <authorList>
            <person name="Gouzy J."/>
            <person name="Langlade N."/>
            <person name="Munos S."/>
        </authorList>
    </citation>
    <scope>NUCLEOTIDE SEQUENCE</scope>
    <source>
        <tissue evidence="13">Leaves</tissue>
    </source>
</reference>
<keyword evidence="4" id="KW-0732">Signal</keyword>
<dbReference type="InParanoid" id="A0A251SEU5"/>
<dbReference type="EMBL" id="CM007903">
    <property type="protein sequence ID" value="OTF97389.1"/>
    <property type="molecule type" value="Genomic_DNA"/>
</dbReference>
<dbReference type="AlphaFoldDB" id="A0A251SEU5"/>
<feature type="compositionally biased region" description="Low complexity" evidence="10">
    <location>
        <begin position="75"/>
        <end position="98"/>
    </location>
</feature>
<evidence type="ECO:0000259" key="12">
    <source>
        <dbReference type="PROSITE" id="PS50011"/>
    </source>
</evidence>
<dbReference type="GO" id="GO:0004672">
    <property type="term" value="F:protein kinase activity"/>
    <property type="evidence" value="ECO:0007669"/>
    <property type="project" value="InterPro"/>
</dbReference>
<keyword evidence="13" id="KW-0808">Transferase</keyword>
<dbReference type="Pfam" id="PF07714">
    <property type="entry name" value="PK_Tyr_Ser-Thr"/>
    <property type="match status" value="1"/>
</dbReference>
<dbReference type="InterPro" id="IPR000719">
    <property type="entry name" value="Prot_kinase_dom"/>
</dbReference>
<evidence type="ECO:0000256" key="3">
    <source>
        <dbReference type="ARBA" id="ARBA00022692"/>
    </source>
</evidence>
<dbReference type="SUPFAM" id="SSF56112">
    <property type="entry name" value="Protein kinase-like (PK-like)"/>
    <property type="match status" value="1"/>
</dbReference>
<evidence type="ECO:0000256" key="7">
    <source>
        <dbReference type="ARBA" id="ARBA00023136"/>
    </source>
</evidence>
<evidence type="ECO:0000313" key="13">
    <source>
        <dbReference type="EMBL" id="KAF5767951.1"/>
    </source>
</evidence>
<evidence type="ECO:0000313" key="15">
    <source>
        <dbReference type="Proteomes" id="UP000215914"/>
    </source>
</evidence>
<accession>A0A251SEU5</accession>